<evidence type="ECO:0000256" key="2">
    <source>
        <dbReference type="ARBA" id="ARBA00022695"/>
    </source>
</evidence>
<evidence type="ECO:0000256" key="3">
    <source>
        <dbReference type="ARBA" id="ARBA00022722"/>
    </source>
</evidence>
<keyword evidence="1" id="KW-0808">Transferase</keyword>
<protein>
    <recommendedName>
        <fullName evidence="7">Chromo domain-containing protein</fullName>
    </recommendedName>
</protein>
<keyword evidence="4" id="KW-0255">Endonuclease</keyword>
<feature type="domain" description="Chromo" evidence="7">
    <location>
        <begin position="226"/>
        <end position="275"/>
    </location>
</feature>
<dbReference type="CDD" id="cd09274">
    <property type="entry name" value="RNase_HI_RT_Ty3"/>
    <property type="match status" value="1"/>
</dbReference>
<dbReference type="PANTHER" id="PTHR34072">
    <property type="entry name" value="ENZYMATIC POLYPROTEIN-RELATED"/>
    <property type="match status" value="1"/>
</dbReference>
<sequence>MPPIKEYLKKPDGQNIHCVQKPIRLYRELMRLYSNMDACVMEFPCGTAPASMAGYMEQRHVISIDMDADVVAMARARYSEVFAGDRVLIEQKANVGDVQMQLDDVMGTLGPFDAAIEAEESVPPEVSIEMSSALADALLLDAPWPIPEIELFAIVEGFRFFRHILLGAPETIVRSDHQPLVYFQSKSTLSPKQARWLDELSEYNFRIEHISGEKNKMITEEGQPLFEISHILSDKITRGVKYYLVRYAGYGPEHDTWVKATELTNAADMIAAYEG</sequence>
<dbReference type="Pfam" id="PF17917">
    <property type="entry name" value="RT_RNaseH"/>
    <property type="match status" value="1"/>
</dbReference>
<evidence type="ECO:0000313" key="9">
    <source>
        <dbReference type="Proteomes" id="UP001190700"/>
    </source>
</evidence>
<keyword evidence="2" id="KW-0548">Nucleotidyltransferase</keyword>
<dbReference type="CDD" id="cd00024">
    <property type="entry name" value="CD_CSD"/>
    <property type="match status" value="1"/>
</dbReference>
<evidence type="ECO:0000256" key="5">
    <source>
        <dbReference type="ARBA" id="ARBA00022801"/>
    </source>
</evidence>
<dbReference type="SUPFAM" id="SSF54160">
    <property type="entry name" value="Chromo domain-like"/>
    <property type="match status" value="1"/>
</dbReference>
<evidence type="ECO:0000259" key="7">
    <source>
        <dbReference type="PROSITE" id="PS50013"/>
    </source>
</evidence>
<organism evidence="8 9">
    <name type="scientific">Cymbomonas tetramitiformis</name>
    <dbReference type="NCBI Taxonomy" id="36881"/>
    <lineage>
        <taxon>Eukaryota</taxon>
        <taxon>Viridiplantae</taxon>
        <taxon>Chlorophyta</taxon>
        <taxon>Pyramimonadophyceae</taxon>
        <taxon>Pyramimonadales</taxon>
        <taxon>Pyramimonadaceae</taxon>
        <taxon>Cymbomonas</taxon>
    </lineage>
</organism>
<dbReference type="GO" id="GO:0004519">
    <property type="term" value="F:endonuclease activity"/>
    <property type="evidence" value="ECO:0007669"/>
    <property type="project" value="UniProtKB-KW"/>
</dbReference>
<dbReference type="AlphaFoldDB" id="A0AAE0ETH3"/>
<dbReference type="InterPro" id="IPR043502">
    <property type="entry name" value="DNA/RNA_pol_sf"/>
</dbReference>
<dbReference type="InterPro" id="IPR023780">
    <property type="entry name" value="Chromo_domain"/>
</dbReference>
<comment type="caution">
    <text evidence="8">The sequence shown here is derived from an EMBL/GenBank/DDBJ whole genome shotgun (WGS) entry which is preliminary data.</text>
</comment>
<keyword evidence="3" id="KW-0540">Nuclease</keyword>
<accession>A0AAE0ETH3</accession>
<dbReference type="SUPFAM" id="SSF53335">
    <property type="entry name" value="S-adenosyl-L-methionine-dependent methyltransferases"/>
    <property type="match status" value="1"/>
</dbReference>
<evidence type="ECO:0000256" key="4">
    <source>
        <dbReference type="ARBA" id="ARBA00022759"/>
    </source>
</evidence>
<dbReference type="Gene3D" id="2.40.50.40">
    <property type="match status" value="1"/>
</dbReference>
<dbReference type="PROSITE" id="PS50013">
    <property type="entry name" value="CHROMO_2"/>
    <property type="match status" value="1"/>
</dbReference>
<dbReference type="InterPro" id="IPR000953">
    <property type="entry name" value="Chromo/chromo_shadow_dom"/>
</dbReference>
<dbReference type="Gene3D" id="3.40.50.150">
    <property type="entry name" value="Vaccinia Virus protein VP39"/>
    <property type="match status" value="1"/>
</dbReference>
<evidence type="ECO:0000256" key="6">
    <source>
        <dbReference type="ARBA" id="ARBA00022918"/>
    </source>
</evidence>
<dbReference type="InterPro" id="IPR041373">
    <property type="entry name" value="RT_RNaseH"/>
</dbReference>
<keyword evidence="6" id="KW-0695">RNA-directed DNA polymerase</keyword>
<reference evidence="8 9" key="1">
    <citation type="journal article" date="2015" name="Genome Biol. Evol.">
        <title>Comparative Genomics of a Bacterivorous Green Alga Reveals Evolutionary Causalities and Consequences of Phago-Mixotrophic Mode of Nutrition.</title>
        <authorList>
            <person name="Burns J.A."/>
            <person name="Paasch A."/>
            <person name="Narechania A."/>
            <person name="Kim E."/>
        </authorList>
    </citation>
    <scope>NUCLEOTIDE SEQUENCE [LARGE SCALE GENOMIC DNA]</scope>
    <source>
        <strain evidence="8 9">PLY_AMNH</strain>
    </source>
</reference>
<dbReference type="InterPro" id="IPR029063">
    <property type="entry name" value="SAM-dependent_MTases_sf"/>
</dbReference>
<dbReference type="EMBL" id="LGRX02033759">
    <property type="protein sequence ID" value="KAK3240021.1"/>
    <property type="molecule type" value="Genomic_DNA"/>
</dbReference>
<keyword evidence="9" id="KW-1185">Reference proteome</keyword>
<dbReference type="GO" id="GO:0016787">
    <property type="term" value="F:hydrolase activity"/>
    <property type="evidence" value="ECO:0007669"/>
    <property type="project" value="UniProtKB-KW"/>
</dbReference>
<dbReference type="Proteomes" id="UP001190700">
    <property type="component" value="Unassembled WGS sequence"/>
</dbReference>
<evidence type="ECO:0000313" key="8">
    <source>
        <dbReference type="EMBL" id="KAK3240021.1"/>
    </source>
</evidence>
<dbReference type="Pfam" id="PF00385">
    <property type="entry name" value="Chromo"/>
    <property type="match status" value="1"/>
</dbReference>
<keyword evidence="5" id="KW-0378">Hydrolase</keyword>
<dbReference type="PANTHER" id="PTHR34072:SF52">
    <property type="entry name" value="RIBONUCLEASE H"/>
    <property type="match status" value="1"/>
</dbReference>
<dbReference type="SMART" id="SM00298">
    <property type="entry name" value="CHROMO"/>
    <property type="match status" value="1"/>
</dbReference>
<dbReference type="GO" id="GO:0003964">
    <property type="term" value="F:RNA-directed DNA polymerase activity"/>
    <property type="evidence" value="ECO:0007669"/>
    <property type="project" value="UniProtKB-KW"/>
</dbReference>
<dbReference type="InterPro" id="IPR016197">
    <property type="entry name" value="Chromo-like_dom_sf"/>
</dbReference>
<name>A0AAE0ETH3_9CHLO</name>
<gene>
    <name evidence="8" type="ORF">CYMTET_50100</name>
</gene>
<evidence type="ECO:0000256" key="1">
    <source>
        <dbReference type="ARBA" id="ARBA00022679"/>
    </source>
</evidence>
<dbReference type="SUPFAM" id="SSF56672">
    <property type="entry name" value="DNA/RNA polymerases"/>
    <property type="match status" value="1"/>
</dbReference>
<proteinExistence type="predicted"/>